<comment type="caution">
    <text evidence="2">The sequence shown here is derived from an EMBL/GenBank/DDBJ whole genome shotgun (WGS) entry which is preliminary data.</text>
</comment>
<keyword evidence="3" id="KW-1185">Reference proteome</keyword>
<dbReference type="EMBL" id="SZYD01000016">
    <property type="protein sequence ID" value="KAD3337008.1"/>
    <property type="molecule type" value="Genomic_DNA"/>
</dbReference>
<gene>
    <name evidence="2" type="ORF">E3N88_32528</name>
</gene>
<evidence type="ECO:0000313" key="3">
    <source>
        <dbReference type="Proteomes" id="UP000326396"/>
    </source>
</evidence>
<name>A0A5N6MBB6_9ASTR</name>
<proteinExistence type="predicted"/>
<dbReference type="AlphaFoldDB" id="A0A5N6MBB6"/>
<feature type="region of interest" description="Disordered" evidence="1">
    <location>
        <begin position="1"/>
        <end position="26"/>
    </location>
</feature>
<sequence>MANGKSRMGQQRMSGGSNEGGDQRKSGCRMGGAYGFIRRMSLLSVVFFRSWFGRSSDPLYFRVEHNESFDLVQRWKNLVKEWRSYGGEKVGCG</sequence>
<reference evidence="2 3" key="1">
    <citation type="submission" date="2019-05" db="EMBL/GenBank/DDBJ databases">
        <title>Mikania micrantha, genome provides insights into the molecular mechanism of rapid growth.</title>
        <authorList>
            <person name="Liu B."/>
        </authorList>
    </citation>
    <scope>NUCLEOTIDE SEQUENCE [LARGE SCALE GENOMIC DNA]</scope>
    <source>
        <strain evidence="2">NLD-2019</strain>
        <tissue evidence="2">Leaf</tissue>
    </source>
</reference>
<dbReference type="Proteomes" id="UP000326396">
    <property type="component" value="Linkage Group LG6"/>
</dbReference>
<protein>
    <submittedName>
        <fullName evidence="2">Uncharacterized protein</fullName>
    </submittedName>
</protein>
<evidence type="ECO:0000256" key="1">
    <source>
        <dbReference type="SAM" id="MobiDB-lite"/>
    </source>
</evidence>
<organism evidence="2 3">
    <name type="scientific">Mikania micrantha</name>
    <name type="common">bitter vine</name>
    <dbReference type="NCBI Taxonomy" id="192012"/>
    <lineage>
        <taxon>Eukaryota</taxon>
        <taxon>Viridiplantae</taxon>
        <taxon>Streptophyta</taxon>
        <taxon>Embryophyta</taxon>
        <taxon>Tracheophyta</taxon>
        <taxon>Spermatophyta</taxon>
        <taxon>Magnoliopsida</taxon>
        <taxon>eudicotyledons</taxon>
        <taxon>Gunneridae</taxon>
        <taxon>Pentapetalae</taxon>
        <taxon>asterids</taxon>
        <taxon>campanulids</taxon>
        <taxon>Asterales</taxon>
        <taxon>Asteraceae</taxon>
        <taxon>Asteroideae</taxon>
        <taxon>Heliantheae alliance</taxon>
        <taxon>Eupatorieae</taxon>
        <taxon>Mikania</taxon>
    </lineage>
</organism>
<accession>A0A5N6MBB6</accession>
<evidence type="ECO:0000313" key="2">
    <source>
        <dbReference type="EMBL" id="KAD3337008.1"/>
    </source>
</evidence>